<reference evidence="2" key="1">
    <citation type="submission" date="2018-05" db="EMBL/GenBank/DDBJ databases">
        <authorList>
            <person name="Lanie J.A."/>
            <person name="Ng W.-L."/>
            <person name="Kazmierczak K.M."/>
            <person name="Andrzejewski T.M."/>
            <person name="Davidsen T.M."/>
            <person name="Wayne K.J."/>
            <person name="Tettelin H."/>
            <person name="Glass J.I."/>
            <person name="Rusch D."/>
            <person name="Podicherti R."/>
            <person name="Tsui H.-C.T."/>
            <person name="Winkler M.E."/>
        </authorList>
    </citation>
    <scope>NUCLEOTIDE SEQUENCE</scope>
</reference>
<dbReference type="Gene3D" id="3.40.190.100">
    <property type="entry name" value="Glycine betaine-binding periplasmic protein, domain 2"/>
    <property type="match status" value="1"/>
</dbReference>
<name>A0A381YDI2_9ZZZZ</name>
<dbReference type="SUPFAM" id="SSF53850">
    <property type="entry name" value="Periplasmic binding protein-like II"/>
    <property type="match status" value="1"/>
</dbReference>
<gene>
    <name evidence="2" type="ORF">METZ01_LOCUS127506</name>
</gene>
<dbReference type="Pfam" id="PF04069">
    <property type="entry name" value="OpuAC"/>
    <property type="match status" value="1"/>
</dbReference>
<dbReference type="EMBL" id="UINC01017887">
    <property type="protein sequence ID" value="SVA74652.1"/>
    <property type="molecule type" value="Genomic_DNA"/>
</dbReference>
<dbReference type="AlphaFoldDB" id="A0A381YDI2"/>
<organism evidence="2">
    <name type="scientific">marine metagenome</name>
    <dbReference type="NCBI Taxonomy" id="408172"/>
    <lineage>
        <taxon>unclassified sequences</taxon>
        <taxon>metagenomes</taxon>
        <taxon>ecological metagenomes</taxon>
    </lineage>
</organism>
<dbReference type="GO" id="GO:0043190">
    <property type="term" value="C:ATP-binding cassette (ABC) transporter complex"/>
    <property type="evidence" value="ECO:0007669"/>
    <property type="project" value="InterPro"/>
</dbReference>
<feature type="domain" description="ABC-type glycine betaine transport system substrate-binding" evidence="1">
    <location>
        <begin position="45"/>
        <end position="331"/>
    </location>
</feature>
<sequence>MFYLIQLNKLIKEVMMKYIKKLLFSALFALGITSFSVTANAACGKIVMADMNWASANLMANVDKVILEAGYGCEIELIAGATMPTFTSMNEKGAPDVAAEQWANAVANPLAKAVEEGRLHIANKAPITGLGEGWWVTPGTLKRHPELKTALDILDHPELFPYAEDPSKGAFVGCPAGWGCQLANANLYRAFEMEKKGWVLVDPGSAAGLDGSIAKAAEGDKNWFGYYWSPTSIIGKYNMQPVDFGVEFAGSENWDGCIVKPEQECADPKPSAWTKSEVNTVVTDNFKKTAGKKAMKYLKKRTYPGDVMNAMLVYMADNQADGADTAIEFLKTQESVWTKWVPSSVAKKVKAAL</sequence>
<proteinExistence type="predicted"/>
<dbReference type="GO" id="GO:0022857">
    <property type="term" value="F:transmembrane transporter activity"/>
    <property type="evidence" value="ECO:0007669"/>
    <property type="project" value="InterPro"/>
</dbReference>
<protein>
    <recommendedName>
        <fullName evidence="1">ABC-type glycine betaine transport system substrate-binding domain-containing protein</fullName>
    </recommendedName>
</protein>
<accession>A0A381YDI2</accession>
<dbReference type="InterPro" id="IPR007210">
    <property type="entry name" value="ABC_Gly_betaine_transp_sub-bd"/>
</dbReference>
<evidence type="ECO:0000313" key="2">
    <source>
        <dbReference type="EMBL" id="SVA74652.1"/>
    </source>
</evidence>
<dbReference type="Gene3D" id="3.40.190.10">
    <property type="entry name" value="Periplasmic binding protein-like II"/>
    <property type="match status" value="1"/>
</dbReference>
<evidence type="ECO:0000259" key="1">
    <source>
        <dbReference type="Pfam" id="PF04069"/>
    </source>
</evidence>